<dbReference type="CDD" id="cd02933">
    <property type="entry name" value="OYE_like_FMN"/>
    <property type="match status" value="1"/>
</dbReference>
<evidence type="ECO:0000313" key="3">
    <source>
        <dbReference type="Proteomes" id="UP001140091"/>
    </source>
</evidence>
<dbReference type="InterPro" id="IPR001155">
    <property type="entry name" value="OxRdtase_FMN_N"/>
</dbReference>
<organism evidence="2 3">
    <name type="scientific">Candolleomyces eurysporus</name>
    <dbReference type="NCBI Taxonomy" id="2828524"/>
    <lineage>
        <taxon>Eukaryota</taxon>
        <taxon>Fungi</taxon>
        <taxon>Dikarya</taxon>
        <taxon>Basidiomycota</taxon>
        <taxon>Agaricomycotina</taxon>
        <taxon>Agaricomycetes</taxon>
        <taxon>Agaricomycetidae</taxon>
        <taxon>Agaricales</taxon>
        <taxon>Agaricineae</taxon>
        <taxon>Psathyrellaceae</taxon>
        <taxon>Candolleomyces</taxon>
    </lineage>
</organism>
<name>A0A9W8ITP3_9AGAR</name>
<dbReference type="GO" id="GO:0010181">
    <property type="term" value="F:FMN binding"/>
    <property type="evidence" value="ECO:0007669"/>
    <property type="project" value="InterPro"/>
</dbReference>
<feature type="domain" description="NADH:flavin oxidoreductase/NADH oxidase N-terminal" evidence="1">
    <location>
        <begin position="3"/>
        <end position="349"/>
    </location>
</feature>
<dbReference type="InterPro" id="IPR013785">
    <property type="entry name" value="Aldolase_TIM"/>
</dbReference>
<feature type="non-terminal residue" evidence="2">
    <location>
        <position position="392"/>
    </location>
</feature>
<evidence type="ECO:0000259" key="1">
    <source>
        <dbReference type="Pfam" id="PF00724"/>
    </source>
</evidence>
<dbReference type="EMBL" id="JANBPK010001870">
    <property type="protein sequence ID" value="KAJ2920549.1"/>
    <property type="molecule type" value="Genomic_DNA"/>
</dbReference>
<dbReference type="PANTHER" id="PTHR22893">
    <property type="entry name" value="NADH OXIDOREDUCTASE-RELATED"/>
    <property type="match status" value="1"/>
</dbReference>
<protein>
    <recommendedName>
        <fullName evidence="1">NADH:flavin oxidoreductase/NADH oxidase N-terminal domain-containing protein</fullName>
    </recommendedName>
</protein>
<reference evidence="2" key="1">
    <citation type="submission" date="2022-06" db="EMBL/GenBank/DDBJ databases">
        <title>Genome Sequence of Candolleomyces eurysporus.</title>
        <authorList>
            <person name="Buettner E."/>
        </authorList>
    </citation>
    <scope>NUCLEOTIDE SEQUENCE</scope>
    <source>
        <strain evidence="2">VTCC 930004</strain>
    </source>
</reference>
<dbReference type="AlphaFoldDB" id="A0A9W8ITP3"/>
<dbReference type="InterPro" id="IPR045247">
    <property type="entry name" value="Oye-like"/>
</dbReference>
<dbReference type="GO" id="GO:0003959">
    <property type="term" value="F:NADPH dehydrogenase activity"/>
    <property type="evidence" value="ECO:0007669"/>
    <property type="project" value="TreeGrafter"/>
</dbReference>
<dbReference type="Gene3D" id="3.20.20.70">
    <property type="entry name" value="Aldolase class I"/>
    <property type="match status" value="1"/>
</dbReference>
<accession>A0A9W8ITP3</accession>
<dbReference type="SUPFAM" id="SSF51395">
    <property type="entry name" value="FMN-linked oxidoreductases"/>
    <property type="match status" value="1"/>
</dbReference>
<sequence>MASLFSPIKVGKLNLEHRVVLAPLTRFRATRTAHVPVVPLVKEYYTQRASIPGTLLITEAVLIAPEAAGYFNFPGIWSEDQIKAWKEIADAVHAKGSYIYLQIAATGRVSHPEVLAEEGGYPYIAPSPIPLSNRPPEAAPPRALTIPEIEKYINLHAKAAKNAVDLAGFDGVEVHCGNGCLIDQFLQDVSNTRTDEYGGTIENRSRFGLRVVDAVIKAVGQERTGVRVNPWGRSQDMGMKDPIPQFSHFVSSLASHHSDLAYLHVIEPLSIEERLSLNGGSLEEIQDESIGFLRKIWSPRPFISCGGYNRENAIEAVAKDGGRNGLIAFGQLFIANPDLPFRLHRNLPLTTPDPSTFYTTADVEGTEKGYIDYPFSKEYIEALDSKSTDKLF</sequence>
<proteinExistence type="predicted"/>
<evidence type="ECO:0000313" key="2">
    <source>
        <dbReference type="EMBL" id="KAJ2920549.1"/>
    </source>
</evidence>
<keyword evidence="3" id="KW-1185">Reference proteome</keyword>
<dbReference type="OrthoDB" id="276546at2759"/>
<dbReference type="PANTHER" id="PTHR22893:SF91">
    <property type="entry name" value="NADPH DEHYDROGENASE 2-RELATED"/>
    <property type="match status" value="1"/>
</dbReference>
<gene>
    <name evidence="2" type="ORF">H1R20_g16546</name>
</gene>
<comment type="caution">
    <text evidence="2">The sequence shown here is derived from an EMBL/GenBank/DDBJ whole genome shotgun (WGS) entry which is preliminary data.</text>
</comment>
<dbReference type="Proteomes" id="UP001140091">
    <property type="component" value="Unassembled WGS sequence"/>
</dbReference>
<dbReference type="Pfam" id="PF00724">
    <property type="entry name" value="Oxidored_FMN"/>
    <property type="match status" value="1"/>
</dbReference>